<organism evidence="1 2">
    <name type="scientific">Pleurodeles waltl</name>
    <name type="common">Iberian ribbed newt</name>
    <dbReference type="NCBI Taxonomy" id="8319"/>
    <lineage>
        <taxon>Eukaryota</taxon>
        <taxon>Metazoa</taxon>
        <taxon>Chordata</taxon>
        <taxon>Craniata</taxon>
        <taxon>Vertebrata</taxon>
        <taxon>Euteleostomi</taxon>
        <taxon>Amphibia</taxon>
        <taxon>Batrachia</taxon>
        <taxon>Caudata</taxon>
        <taxon>Salamandroidea</taxon>
        <taxon>Salamandridae</taxon>
        <taxon>Pleurodelinae</taxon>
        <taxon>Pleurodeles</taxon>
    </lineage>
</organism>
<keyword evidence="2" id="KW-1185">Reference proteome</keyword>
<reference evidence="1" key="1">
    <citation type="journal article" date="2022" name="bioRxiv">
        <title>Sequencing and chromosome-scale assembly of the giantPleurodeles waltlgenome.</title>
        <authorList>
            <person name="Brown T."/>
            <person name="Elewa A."/>
            <person name="Iarovenko S."/>
            <person name="Subramanian E."/>
            <person name="Araus A.J."/>
            <person name="Petzold A."/>
            <person name="Susuki M."/>
            <person name="Suzuki K.-i.T."/>
            <person name="Hayashi T."/>
            <person name="Toyoda A."/>
            <person name="Oliveira C."/>
            <person name="Osipova E."/>
            <person name="Leigh N.D."/>
            <person name="Simon A."/>
            <person name="Yun M.H."/>
        </authorList>
    </citation>
    <scope>NUCLEOTIDE SEQUENCE</scope>
    <source>
        <strain evidence="1">20211129_DDA</strain>
        <tissue evidence="1">Liver</tissue>
    </source>
</reference>
<comment type="caution">
    <text evidence="1">The sequence shown here is derived from an EMBL/GenBank/DDBJ whole genome shotgun (WGS) entry which is preliminary data.</text>
</comment>
<evidence type="ECO:0000313" key="2">
    <source>
        <dbReference type="Proteomes" id="UP001066276"/>
    </source>
</evidence>
<proteinExistence type="predicted"/>
<dbReference type="AlphaFoldDB" id="A0AAV7WTY0"/>
<dbReference type="Proteomes" id="UP001066276">
    <property type="component" value="Chromosome 1_1"/>
</dbReference>
<dbReference type="EMBL" id="JANPWB010000001">
    <property type="protein sequence ID" value="KAJ1215349.1"/>
    <property type="molecule type" value="Genomic_DNA"/>
</dbReference>
<sequence>MYNLRRLAHVYYASCRREATYAPALLDDDQAFDMERCGLPGVKTTAIVAWFKALRVLWWKDKMMEETSSWTDVAIKEVVQLKGHKAWNLIDKSGKCNGAFSNRYAEVS</sequence>
<accession>A0AAV7WTY0</accession>
<evidence type="ECO:0000313" key="1">
    <source>
        <dbReference type="EMBL" id="KAJ1215349.1"/>
    </source>
</evidence>
<name>A0AAV7WTY0_PLEWA</name>
<gene>
    <name evidence="1" type="ORF">NDU88_002958</name>
</gene>
<protein>
    <submittedName>
        <fullName evidence="1">Uncharacterized protein</fullName>
    </submittedName>
</protein>